<reference evidence="2" key="2">
    <citation type="journal article" date="2020" name="Microorganisms">
        <title>Osmotic Adaptation and Compatible Solute Biosynthesis of Phototrophic Bacteria as Revealed from Genome Analyses.</title>
        <authorList>
            <person name="Imhoff J.F."/>
            <person name="Rahn T."/>
            <person name="Kunzel S."/>
            <person name="Keller A."/>
            <person name="Neulinger S.C."/>
        </authorList>
    </citation>
    <scope>NUCLEOTIDE SEQUENCE</scope>
    <source>
        <strain evidence="2">DSM 11080</strain>
    </source>
</reference>
<feature type="transmembrane region" description="Helical" evidence="1">
    <location>
        <begin position="92"/>
        <end position="115"/>
    </location>
</feature>
<keyword evidence="1" id="KW-0472">Membrane</keyword>
<keyword evidence="3" id="KW-1185">Reference proteome</keyword>
<evidence type="ECO:0000313" key="2">
    <source>
        <dbReference type="EMBL" id="MBK1705198.1"/>
    </source>
</evidence>
<evidence type="ECO:0000313" key="3">
    <source>
        <dbReference type="Proteomes" id="UP001296776"/>
    </source>
</evidence>
<accession>A0AAJ0XAD0</accession>
<dbReference type="EMBL" id="NRSJ01000019">
    <property type="protein sequence ID" value="MBK1705198.1"/>
    <property type="molecule type" value="Genomic_DNA"/>
</dbReference>
<feature type="transmembrane region" description="Helical" evidence="1">
    <location>
        <begin position="58"/>
        <end position="80"/>
    </location>
</feature>
<proteinExistence type="predicted"/>
<gene>
    <name evidence="2" type="ORF">CKO40_11760</name>
</gene>
<comment type="caution">
    <text evidence="2">The sequence shown here is derived from an EMBL/GenBank/DDBJ whole genome shotgun (WGS) entry which is preliminary data.</text>
</comment>
<dbReference type="AlphaFoldDB" id="A0AAJ0XAD0"/>
<organism evidence="2 3">
    <name type="scientific">Halochromatium glycolicum</name>
    <dbReference type="NCBI Taxonomy" id="85075"/>
    <lineage>
        <taxon>Bacteria</taxon>
        <taxon>Pseudomonadati</taxon>
        <taxon>Pseudomonadota</taxon>
        <taxon>Gammaproteobacteria</taxon>
        <taxon>Chromatiales</taxon>
        <taxon>Chromatiaceae</taxon>
        <taxon>Halochromatium</taxon>
    </lineage>
</organism>
<sequence length="127" mass="14123">MALQGAEERDRMNWFRTAWLGRLPLWLTYWVLGVGGNMSFVALLLATYAVAGAGAQPLLWGLYLASLIWFVFIFGAIWRAAGVYPGRRIWPLLARLGVLIGIARMSAEALLIVNLPGITQHLAARWV</sequence>
<dbReference type="Proteomes" id="UP001296776">
    <property type="component" value="Unassembled WGS sequence"/>
</dbReference>
<evidence type="ECO:0000256" key="1">
    <source>
        <dbReference type="SAM" id="Phobius"/>
    </source>
</evidence>
<reference evidence="2" key="1">
    <citation type="submission" date="2017-08" db="EMBL/GenBank/DDBJ databases">
        <authorList>
            <person name="Imhoff J.F."/>
            <person name="Rahn T."/>
            <person name="Kuenzel S."/>
            <person name="Neulinger S.C."/>
        </authorList>
    </citation>
    <scope>NUCLEOTIDE SEQUENCE</scope>
    <source>
        <strain evidence="2">DSM 11080</strain>
    </source>
</reference>
<feature type="transmembrane region" description="Helical" evidence="1">
    <location>
        <begin position="29"/>
        <end position="51"/>
    </location>
</feature>
<name>A0AAJ0XAD0_9GAMM</name>
<keyword evidence="1" id="KW-0812">Transmembrane</keyword>
<protein>
    <submittedName>
        <fullName evidence="2">Uncharacterized protein</fullName>
    </submittedName>
</protein>
<keyword evidence="1" id="KW-1133">Transmembrane helix</keyword>